<dbReference type="PANTHER" id="PTHR35802">
    <property type="entry name" value="PROTEASE SYNTHASE AND SPORULATION PROTEIN PAI 2"/>
    <property type="match status" value="1"/>
</dbReference>
<keyword evidence="3" id="KW-1185">Reference proteome</keyword>
<evidence type="ECO:0000256" key="1">
    <source>
        <dbReference type="SAM" id="MobiDB-lite"/>
    </source>
</evidence>
<dbReference type="PIRSF" id="PIRSF010372">
    <property type="entry name" value="PaiB"/>
    <property type="match status" value="1"/>
</dbReference>
<evidence type="ECO:0000313" key="2">
    <source>
        <dbReference type="EMBL" id="MBR0665320.1"/>
    </source>
</evidence>
<gene>
    <name evidence="2" type="ORF">GXW71_13230</name>
</gene>
<dbReference type="EMBL" id="JAAGBB010000014">
    <property type="protein sequence ID" value="MBR0665320.1"/>
    <property type="molecule type" value="Genomic_DNA"/>
</dbReference>
<dbReference type="PANTHER" id="PTHR35802:SF1">
    <property type="entry name" value="PROTEASE SYNTHASE AND SPORULATION PROTEIN PAI 2"/>
    <property type="match status" value="1"/>
</dbReference>
<dbReference type="RefSeq" id="WP_211852990.1">
    <property type="nucleotide sequence ID" value="NZ_JAAGBB010000014.1"/>
</dbReference>
<comment type="caution">
    <text evidence="2">The sequence shown here is derived from an EMBL/GenBank/DDBJ whole genome shotgun (WGS) entry which is preliminary data.</text>
</comment>
<dbReference type="InterPro" id="IPR012349">
    <property type="entry name" value="Split_barrel_FMN-bd"/>
</dbReference>
<dbReference type="SUPFAM" id="SSF50475">
    <property type="entry name" value="FMN-binding split barrel"/>
    <property type="match status" value="1"/>
</dbReference>
<dbReference type="Pfam" id="PF04299">
    <property type="entry name" value="FMN_bind_2"/>
    <property type="match status" value="1"/>
</dbReference>
<proteinExistence type="predicted"/>
<accession>A0ABS5EYE3</accession>
<dbReference type="Proteomes" id="UP001196870">
    <property type="component" value="Unassembled WGS sequence"/>
</dbReference>
<name>A0ABS5EYE3_9PROT</name>
<dbReference type="InterPro" id="IPR007396">
    <property type="entry name" value="TR_PAI2-type"/>
</dbReference>
<organism evidence="2 3">
    <name type="scientific">Plastoroseomonas hellenica</name>
    <dbReference type="NCBI Taxonomy" id="2687306"/>
    <lineage>
        <taxon>Bacteria</taxon>
        <taxon>Pseudomonadati</taxon>
        <taxon>Pseudomonadota</taxon>
        <taxon>Alphaproteobacteria</taxon>
        <taxon>Acetobacterales</taxon>
        <taxon>Acetobacteraceae</taxon>
        <taxon>Plastoroseomonas</taxon>
    </lineage>
</organism>
<evidence type="ECO:0000313" key="3">
    <source>
        <dbReference type="Proteomes" id="UP001196870"/>
    </source>
</evidence>
<reference evidence="3" key="1">
    <citation type="journal article" date="2021" name="Syst. Appl. Microbiol.">
        <title>Roseomonas hellenica sp. nov., isolated from roots of wild-growing Alkanna tinctoria.</title>
        <authorList>
            <person name="Rat A."/>
            <person name="Naranjo H.D."/>
            <person name="Lebbe L."/>
            <person name="Cnockaert M."/>
            <person name="Krigas N."/>
            <person name="Grigoriadou K."/>
            <person name="Maloupa E."/>
            <person name="Willems A."/>
        </authorList>
    </citation>
    <scope>NUCLEOTIDE SEQUENCE [LARGE SCALE GENOMIC DNA]</scope>
    <source>
        <strain evidence="3">LMG 31523</strain>
    </source>
</reference>
<feature type="region of interest" description="Disordered" evidence="1">
    <location>
        <begin position="175"/>
        <end position="212"/>
    </location>
</feature>
<sequence>MYNPPAFRETDTATLHGLIRAGRLAIMLSPSADGGLPDATHLPLLLDAEAGPLGTLHGHVARANPHADALRRSGRALVIFPGPEAYVSPSLYASKREHGKVVPTWNYVAVHAECDAEVYDDAARLRDIVTRLTDHHEAPRAERWAVGDAPDSFVAGQLKGILGVVLRITTLTGKRKLSQNRPEADRDGVRAGLAASEDPRDREVAAAMAGKA</sequence>
<protein>
    <submittedName>
        <fullName evidence="2">FMN-binding negative transcriptional regulator</fullName>
    </submittedName>
</protein>
<dbReference type="Gene3D" id="2.30.110.10">
    <property type="entry name" value="Electron Transport, Fmn-binding Protein, Chain A"/>
    <property type="match status" value="1"/>
</dbReference>